<dbReference type="EC" id="3.2.1.-" evidence="6"/>
<comment type="similarity">
    <text evidence="1">Belongs to the transglycosylase Slt family.</text>
</comment>
<dbReference type="PROSITE" id="PS00922">
    <property type="entry name" value="TRANSGLYCOSYLASE"/>
    <property type="match status" value="1"/>
</dbReference>
<dbReference type="CDD" id="cd13401">
    <property type="entry name" value="Slt70-like"/>
    <property type="match status" value="1"/>
</dbReference>
<dbReference type="PANTHER" id="PTHR37423:SF2">
    <property type="entry name" value="MEMBRANE-BOUND LYTIC MUREIN TRANSGLYCOSYLASE C"/>
    <property type="match status" value="1"/>
</dbReference>
<dbReference type="EMBL" id="JAUSWJ010000001">
    <property type="protein sequence ID" value="MDQ0515382.1"/>
    <property type="molecule type" value="Genomic_DNA"/>
</dbReference>
<reference evidence="6 7" key="1">
    <citation type="submission" date="2023-07" db="EMBL/GenBank/DDBJ databases">
        <title>Genomic Encyclopedia of Type Strains, Phase IV (KMG-IV): sequencing the most valuable type-strain genomes for metagenomic binning, comparative biology and taxonomic classification.</title>
        <authorList>
            <person name="Goeker M."/>
        </authorList>
    </citation>
    <scope>NUCLEOTIDE SEQUENCE [LARGE SCALE GENOMIC DNA]</scope>
    <source>
        <strain evidence="6 7">B1-1</strain>
    </source>
</reference>
<dbReference type="Gene3D" id="1.25.20.10">
    <property type="entry name" value="Bacterial muramidases"/>
    <property type="match status" value="1"/>
</dbReference>
<evidence type="ECO:0000256" key="4">
    <source>
        <dbReference type="SAM" id="SignalP"/>
    </source>
</evidence>
<dbReference type="GO" id="GO:0016798">
    <property type="term" value="F:hydrolase activity, acting on glycosyl bonds"/>
    <property type="evidence" value="ECO:0007669"/>
    <property type="project" value="UniProtKB-KW"/>
</dbReference>
<dbReference type="InterPro" id="IPR023346">
    <property type="entry name" value="Lysozyme-like_dom_sf"/>
</dbReference>
<sequence>MMARDTGRNRLKGGMMARVALAALLTGSMAGQTLAETMPKPRAHPARSASNDDLTTSAIAPVAKPSAPVKASAASLANDFASALSPSQIGLEAAIKLVDSGQVGKAMAIAQLMPDQTNRHMIQWLVAQSGSPDVSVQMITQTAAELPDWPGQSLMRRRAEQALQRMNADPATIIGAFANTKPGSDEGLILLTGALVSAGRTNEAAALLRPRWRRDSFSAANEATILRQFGGLLTAADHKARMDKFFYDDDAEEGLAIAKLLPADYQALAAARAAVINKSPKAGAMLDKVPAKLKKDPGYIYSATQYLRRAERYKEAAAMMLTAPRTAEQLVDPDAWWIERRVLSREMLDLGDARTAYKLASEHAAESSANQADAEFHAGWYALRFLNDPVTARRHFAAIQAASTMPLSQSRAEYWLGRSAEAMGDRNEAIAQYRLAAAYPTTFYGQIAAARLGVKQLSLKNPGSADGATKKRFLSREMVQALQRFAAAGYADRSRQFYMQLADTLTNPTEVGLLAAMAEKSGQHQVALQIGKKAYVRGLPVDTLAFPIAAIPSGVKTTAIEKSVVYAVARQESAFNPAAVSHAGARGLLQLMPGTAKMVAKAAGVPYSLPRLTSDPGYNATLGAAHLADLVDDFNGSYIMAFAAYNAGKSRVTKWVQQYGDPRDPNVDAIDWIERIPFTETRNYVQRCTENLQVYRARLGEPALVINRDLHRGNPT</sequence>
<dbReference type="SUPFAM" id="SSF48435">
    <property type="entry name" value="Bacterial muramidases"/>
    <property type="match status" value="1"/>
</dbReference>
<evidence type="ECO:0000256" key="2">
    <source>
        <dbReference type="ARBA" id="ARBA00009387"/>
    </source>
</evidence>
<dbReference type="InterPro" id="IPR008258">
    <property type="entry name" value="Transglycosylase_SLT_dom_1"/>
</dbReference>
<organism evidence="6 7">
    <name type="scientific">Kaistia geumhonensis</name>
    <dbReference type="NCBI Taxonomy" id="410839"/>
    <lineage>
        <taxon>Bacteria</taxon>
        <taxon>Pseudomonadati</taxon>
        <taxon>Pseudomonadota</taxon>
        <taxon>Alphaproteobacteria</taxon>
        <taxon>Hyphomicrobiales</taxon>
        <taxon>Kaistiaceae</taxon>
        <taxon>Kaistia</taxon>
    </lineage>
</organism>
<keyword evidence="7" id="KW-1185">Reference proteome</keyword>
<accession>A0ABU0M348</accession>
<dbReference type="Proteomes" id="UP001223743">
    <property type="component" value="Unassembled WGS sequence"/>
</dbReference>
<evidence type="ECO:0000313" key="6">
    <source>
        <dbReference type="EMBL" id="MDQ0515382.1"/>
    </source>
</evidence>
<evidence type="ECO:0000313" key="7">
    <source>
        <dbReference type="Proteomes" id="UP001223743"/>
    </source>
</evidence>
<dbReference type="Pfam" id="PF01464">
    <property type="entry name" value="SLT"/>
    <property type="match status" value="1"/>
</dbReference>
<keyword evidence="6" id="KW-0326">Glycosidase</keyword>
<dbReference type="SUPFAM" id="SSF53955">
    <property type="entry name" value="Lysozyme-like"/>
    <property type="match status" value="1"/>
</dbReference>
<keyword evidence="3 4" id="KW-0732">Signal</keyword>
<comment type="caution">
    <text evidence="6">The sequence shown here is derived from an EMBL/GenBank/DDBJ whole genome shotgun (WGS) entry which is preliminary data.</text>
</comment>
<name>A0ABU0M348_9HYPH</name>
<proteinExistence type="inferred from homology"/>
<evidence type="ECO:0000259" key="5">
    <source>
        <dbReference type="Pfam" id="PF01464"/>
    </source>
</evidence>
<evidence type="ECO:0000256" key="1">
    <source>
        <dbReference type="ARBA" id="ARBA00007734"/>
    </source>
</evidence>
<comment type="similarity">
    <text evidence="2">Belongs to the virb1 family.</text>
</comment>
<dbReference type="InterPro" id="IPR000189">
    <property type="entry name" value="Transglyc_AS"/>
</dbReference>
<keyword evidence="6" id="KW-0378">Hydrolase</keyword>
<feature type="chain" id="PRO_5045803083" evidence="4">
    <location>
        <begin position="36"/>
        <end position="716"/>
    </location>
</feature>
<protein>
    <submittedName>
        <fullName evidence="6">Soluble lytic murein transglycosylase</fullName>
        <ecNumber evidence="6">3.2.1.-</ecNumber>
    </submittedName>
</protein>
<gene>
    <name evidence="6" type="ORF">QO015_000995</name>
</gene>
<feature type="domain" description="Transglycosylase SLT" evidence="5">
    <location>
        <begin position="557"/>
        <end position="662"/>
    </location>
</feature>
<dbReference type="RefSeq" id="WP_266281070.1">
    <property type="nucleotide sequence ID" value="NZ_JAPKNF010000001.1"/>
</dbReference>
<dbReference type="Gene3D" id="1.10.530.10">
    <property type="match status" value="1"/>
</dbReference>
<evidence type="ECO:0000256" key="3">
    <source>
        <dbReference type="ARBA" id="ARBA00022729"/>
    </source>
</evidence>
<feature type="signal peptide" evidence="4">
    <location>
        <begin position="1"/>
        <end position="35"/>
    </location>
</feature>
<dbReference type="PANTHER" id="PTHR37423">
    <property type="entry name" value="SOLUBLE LYTIC MUREIN TRANSGLYCOSYLASE-RELATED"/>
    <property type="match status" value="1"/>
</dbReference>
<dbReference type="InterPro" id="IPR008939">
    <property type="entry name" value="Lytic_TGlycosylase_superhlx_U"/>
</dbReference>